<gene>
    <name evidence="2" type="ORF">W5A_00010</name>
</gene>
<dbReference type="AlphaFoldDB" id="I0WL34"/>
<evidence type="ECO:0000313" key="3">
    <source>
        <dbReference type="Proteomes" id="UP000005938"/>
    </source>
</evidence>
<evidence type="ECO:0000313" key="2">
    <source>
        <dbReference type="EMBL" id="EID77100.1"/>
    </source>
</evidence>
<dbReference type="NCBIfam" id="TIGR03519">
    <property type="entry name" value="T9SS_PorP_fam"/>
    <property type="match status" value="1"/>
</dbReference>
<keyword evidence="1" id="KW-0732">Signal</keyword>
<dbReference type="EMBL" id="AJJU01000001">
    <property type="protein sequence ID" value="EID77100.1"/>
    <property type="molecule type" value="Genomic_DNA"/>
</dbReference>
<dbReference type="eggNOG" id="COG3064">
    <property type="taxonomic scope" value="Bacteria"/>
</dbReference>
<dbReference type="Pfam" id="PF11751">
    <property type="entry name" value="PorP_SprF"/>
    <property type="match status" value="1"/>
</dbReference>
<evidence type="ECO:0000256" key="1">
    <source>
        <dbReference type="SAM" id="SignalP"/>
    </source>
</evidence>
<feature type="chain" id="PRO_5003636251" description="Bacteroidetes-specific membrane protein" evidence="1">
    <location>
        <begin position="23"/>
        <end position="304"/>
    </location>
</feature>
<evidence type="ECO:0008006" key="4">
    <source>
        <dbReference type="Google" id="ProtNLM"/>
    </source>
</evidence>
<accession>I0WL34</accession>
<comment type="caution">
    <text evidence="2">The sequence shown here is derived from an EMBL/GenBank/DDBJ whole genome shotgun (WGS) entry which is preliminary data.</text>
</comment>
<dbReference type="PATRIC" id="fig|946077.3.peg.2"/>
<dbReference type="Proteomes" id="UP000005938">
    <property type="component" value="Unassembled WGS sequence"/>
</dbReference>
<protein>
    <recommendedName>
        <fullName evidence="4">Bacteroidetes-specific membrane protein</fullName>
    </recommendedName>
</protein>
<dbReference type="OrthoDB" id="1114455at2"/>
<proteinExistence type="predicted"/>
<name>I0WL34_9FLAO</name>
<sequence>MNTIKQISIIAALLSFPLIGKAQQLPQFTQYMFNTISINPAYAGSREALNITALHRSQWAGFEGGPQTQTLSIHSPLRNEKVGLGFSLINDKIGDQNFAYIFGDFSYTIRTGVNTELAFGLKGGFSHYNLDQATVSQDNTLENINSWTPNLGAGIYLHSDMWYLGLSAPRFINQKYHDATDVLIEANERVSYYLTGGYVFNLNKNLKFKPSTIFKLTNGAPASYDVTANFLINEKLWLGAAYRFNDADSFGAIADFQVSDQFRIGYAYDYPKGDIRPYTSGSHEIILIYELKFIKSKLKSPRYF</sequence>
<organism evidence="2 3">
    <name type="scientific">Imtechella halotolerans K1</name>
    <dbReference type="NCBI Taxonomy" id="946077"/>
    <lineage>
        <taxon>Bacteria</taxon>
        <taxon>Pseudomonadati</taxon>
        <taxon>Bacteroidota</taxon>
        <taxon>Flavobacteriia</taxon>
        <taxon>Flavobacteriales</taxon>
        <taxon>Flavobacteriaceae</taxon>
        <taxon>Imtechella</taxon>
    </lineage>
</organism>
<dbReference type="InterPro" id="IPR019861">
    <property type="entry name" value="PorP/SprF_Bacteroidetes"/>
</dbReference>
<reference evidence="2 3" key="1">
    <citation type="journal article" date="2012" name="J. Bacteriol.">
        <title>Genome Sequence of the Halotolerant Bacterium Imtechella halotolerans K1T.</title>
        <authorList>
            <person name="Kumar S."/>
            <person name="Vikram S."/>
            <person name="Subramanian S."/>
            <person name="Raghava G.P."/>
            <person name="Pinnaka A.K."/>
        </authorList>
    </citation>
    <scope>NUCLEOTIDE SEQUENCE [LARGE SCALE GENOMIC DNA]</scope>
    <source>
        <strain evidence="2 3">K1</strain>
    </source>
</reference>
<dbReference type="STRING" id="946077.W5A_00010"/>
<dbReference type="RefSeq" id="WP_008236085.1">
    <property type="nucleotide sequence ID" value="NZ_AJJU01000001.1"/>
</dbReference>
<feature type="signal peptide" evidence="1">
    <location>
        <begin position="1"/>
        <end position="22"/>
    </location>
</feature>
<keyword evidence="3" id="KW-1185">Reference proteome</keyword>